<evidence type="ECO:0000313" key="2">
    <source>
        <dbReference type="Proteomes" id="UP000053593"/>
    </source>
</evidence>
<dbReference type="Proteomes" id="UP000053593">
    <property type="component" value="Unassembled WGS sequence"/>
</dbReference>
<dbReference type="EMBL" id="KN834929">
    <property type="protein sequence ID" value="KIK50133.1"/>
    <property type="molecule type" value="Genomic_DNA"/>
</dbReference>
<sequence length="143" mass="15743">MSHIAPKLQNKIASSPPPTPWISRIWKVSERDTHNLCPIPQSLPTLWSGGASGTARQAEDEIQRVAVHEELGKSFAMLSSSRETQVESSLENLSMEVDGGERLAQLIFHTYRGLINLVLFRGIVSHTFCGAFGPEISVLNEFG</sequence>
<dbReference type="HOGENOM" id="CLU_1806369_0_0_1"/>
<proteinExistence type="predicted"/>
<evidence type="ECO:0000313" key="1">
    <source>
        <dbReference type="EMBL" id="KIK50133.1"/>
    </source>
</evidence>
<keyword evidence="2" id="KW-1185">Reference proteome</keyword>
<accession>A0A0D0C5Y9</accession>
<reference evidence="1 2" key="1">
    <citation type="submission" date="2014-04" db="EMBL/GenBank/DDBJ databases">
        <title>Evolutionary Origins and Diversification of the Mycorrhizal Mutualists.</title>
        <authorList>
            <consortium name="DOE Joint Genome Institute"/>
            <consortium name="Mycorrhizal Genomics Consortium"/>
            <person name="Kohler A."/>
            <person name="Kuo A."/>
            <person name="Nagy L.G."/>
            <person name="Floudas D."/>
            <person name="Copeland A."/>
            <person name="Barry K.W."/>
            <person name="Cichocki N."/>
            <person name="Veneault-Fourrey C."/>
            <person name="LaButti K."/>
            <person name="Lindquist E.A."/>
            <person name="Lipzen A."/>
            <person name="Lundell T."/>
            <person name="Morin E."/>
            <person name="Murat C."/>
            <person name="Riley R."/>
            <person name="Ohm R."/>
            <person name="Sun H."/>
            <person name="Tunlid A."/>
            <person name="Henrissat B."/>
            <person name="Grigoriev I.V."/>
            <person name="Hibbett D.S."/>
            <person name="Martin F."/>
        </authorList>
    </citation>
    <scope>NUCLEOTIDE SEQUENCE [LARGE SCALE GENOMIC DNA]</scope>
    <source>
        <strain evidence="1 2">FD-317 M1</strain>
    </source>
</reference>
<gene>
    <name evidence="1" type="ORF">GYMLUDRAFT_253258</name>
</gene>
<organism evidence="1 2">
    <name type="scientific">Collybiopsis luxurians FD-317 M1</name>
    <dbReference type="NCBI Taxonomy" id="944289"/>
    <lineage>
        <taxon>Eukaryota</taxon>
        <taxon>Fungi</taxon>
        <taxon>Dikarya</taxon>
        <taxon>Basidiomycota</taxon>
        <taxon>Agaricomycotina</taxon>
        <taxon>Agaricomycetes</taxon>
        <taxon>Agaricomycetidae</taxon>
        <taxon>Agaricales</taxon>
        <taxon>Marasmiineae</taxon>
        <taxon>Omphalotaceae</taxon>
        <taxon>Collybiopsis</taxon>
        <taxon>Collybiopsis luxurians</taxon>
    </lineage>
</organism>
<name>A0A0D0C5Y9_9AGAR</name>
<dbReference type="AlphaFoldDB" id="A0A0D0C5Y9"/>
<protein>
    <submittedName>
        <fullName evidence="1">Unplaced genomic scaffold GYMLUscaffold_181, whole genome shotgun sequence</fullName>
    </submittedName>
</protein>